<reference evidence="1" key="1">
    <citation type="submission" date="2020-05" db="EMBL/GenBank/DDBJ databases">
        <title>Large-scale comparative analyses of tick genomes elucidate their genetic diversity and vector capacities.</title>
        <authorList>
            <person name="Jia N."/>
            <person name="Wang J."/>
            <person name="Shi W."/>
            <person name="Du L."/>
            <person name="Sun Y."/>
            <person name="Zhan W."/>
            <person name="Jiang J."/>
            <person name="Wang Q."/>
            <person name="Zhang B."/>
            <person name="Ji P."/>
            <person name="Sakyi L.B."/>
            <person name="Cui X."/>
            <person name="Yuan T."/>
            <person name="Jiang B."/>
            <person name="Yang W."/>
            <person name="Lam T.T.-Y."/>
            <person name="Chang Q."/>
            <person name="Ding S."/>
            <person name="Wang X."/>
            <person name="Zhu J."/>
            <person name="Ruan X."/>
            <person name="Zhao L."/>
            <person name="Wei J."/>
            <person name="Que T."/>
            <person name="Du C."/>
            <person name="Cheng J."/>
            <person name="Dai P."/>
            <person name="Han X."/>
            <person name="Huang E."/>
            <person name="Gao Y."/>
            <person name="Liu J."/>
            <person name="Shao H."/>
            <person name="Ye R."/>
            <person name="Li L."/>
            <person name="Wei W."/>
            <person name="Wang X."/>
            <person name="Wang C."/>
            <person name="Yang T."/>
            <person name="Huo Q."/>
            <person name="Li W."/>
            <person name="Guo W."/>
            <person name="Chen H."/>
            <person name="Zhou L."/>
            <person name="Ni X."/>
            <person name="Tian J."/>
            <person name="Zhou Y."/>
            <person name="Sheng Y."/>
            <person name="Liu T."/>
            <person name="Pan Y."/>
            <person name="Xia L."/>
            <person name="Li J."/>
            <person name="Zhao F."/>
            <person name="Cao W."/>
        </authorList>
    </citation>
    <scope>NUCLEOTIDE SEQUENCE</scope>
    <source>
        <strain evidence="1">Hyas-2018</strain>
    </source>
</reference>
<proteinExistence type="predicted"/>
<evidence type="ECO:0000313" key="2">
    <source>
        <dbReference type="Proteomes" id="UP000821845"/>
    </source>
</evidence>
<comment type="caution">
    <text evidence="1">The sequence shown here is derived from an EMBL/GenBank/DDBJ whole genome shotgun (WGS) entry which is preliminary data.</text>
</comment>
<dbReference type="Proteomes" id="UP000821845">
    <property type="component" value="Chromosome 5"/>
</dbReference>
<protein>
    <submittedName>
        <fullName evidence="1">Uncharacterized protein</fullName>
    </submittedName>
</protein>
<accession>A0ACB7S554</accession>
<sequence length="330" mass="36443">MSPTRWGIVAAGSICNDFVDCLNNLPRDEHQVVAVAGRNFDNAKKFAQLHRIDKVYSSYEDIAKDPNVEVAYVGSLHPDHYPTMKMLLDHGKHILCEKPLTMNRRDTEDICRMAKGKKLFLMEALWSRFLPTYKHMEDLLSNGTIGDVRYVHCTYGHPMQHLRRVFVKELGGSVLLTLGSYSTNIALQVFGAERPIKISACGDVTPEGVDQTVAVAMEFSGGRLATFALSGIVNLPGAAEIFGSKGKITLHRPFMAPTCVESPAGKFEIQLPVPSVALNRPNTSGLRYEAEEVRRCLSAGLLESPKMTHQDSLLIAGILDDILQQIGVQH</sequence>
<keyword evidence="2" id="KW-1185">Reference proteome</keyword>
<dbReference type="EMBL" id="CM023485">
    <property type="protein sequence ID" value="KAH6929630.1"/>
    <property type="molecule type" value="Genomic_DNA"/>
</dbReference>
<name>A0ACB7S554_HYAAI</name>
<organism evidence="1 2">
    <name type="scientific">Hyalomma asiaticum</name>
    <name type="common">Tick</name>
    <dbReference type="NCBI Taxonomy" id="266040"/>
    <lineage>
        <taxon>Eukaryota</taxon>
        <taxon>Metazoa</taxon>
        <taxon>Ecdysozoa</taxon>
        <taxon>Arthropoda</taxon>
        <taxon>Chelicerata</taxon>
        <taxon>Arachnida</taxon>
        <taxon>Acari</taxon>
        <taxon>Parasitiformes</taxon>
        <taxon>Ixodida</taxon>
        <taxon>Ixodoidea</taxon>
        <taxon>Ixodidae</taxon>
        <taxon>Hyalomminae</taxon>
        <taxon>Hyalomma</taxon>
    </lineage>
</organism>
<evidence type="ECO:0000313" key="1">
    <source>
        <dbReference type="EMBL" id="KAH6929630.1"/>
    </source>
</evidence>
<gene>
    <name evidence="1" type="ORF">HPB50_003771</name>
</gene>